<reference evidence="2 3" key="1">
    <citation type="submission" date="2020-11" db="EMBL/GenBank/DDBJ databases">
        <title>Kefir isolates.</title>
        <authorList>
            <person name="Marcisauskas S."/>
            <person name="Kim Y."/>
            <person name="Blasche S."/>
        </authorList>
    </citation>
    <scope>NUCLEOTIDE SEQUENCE [LARGE SCALE GENOMIC DNA]</scope>
    <source>
        <strain evidence="2 3">OG2</strain>
    </source>
</reference>
<evidence type="ECO:0000313" key="2">
    <source>
        <dbReference type="EMBL" id="KAG0668729.1"/>
    </source>
</evidence>
<feature type="compositionally biased region" description="Polar residues" evidence="1">
    <location>
        <begin position="109"/>
        <end position="126"/>
    </location>
</feature>
<sequence>MILGSLVLMNNSSLNENISLSIKNISKAKPTMSYPNEITNTNKFRNRSVSSPITPSMSSVISQIKQLSGETSSLPQNKIKRQNGQPLRRCSGSVIDEHIYIPKRKHRAQPSSEPGTAHPLQNNESKCTIRQGSEPLVKLFKMEDLDLTDSLTEDDIMKQIPPVYLRHKKKRSFVRNNTQQKKIIQENTKDLELEVWPDSGKTNNDDGIVDASVLLPDNKRVRQRSMNPNFLKLLAIERYSIDNNILPEVHIDNQTFNSLSVHPDTQVVDSLDFNDDVRLAIKTKLKLWNDLGRGTLRNDPYGDSVPWNMDFIQANNQTSSKSKLQDSSLVRMNSTLKPWCNDTNELKEKHAMLKPCGKFSNGSQYVVKGWCDSRFFQ</sequence>
<evidence type="ECO:0000256" key="1">
    <source>
        <dbReference type="SAM" id="MobiDB-lite"/>
    </source>
</evidence>
<accession>A0A9P7BBS5</accession>
<proteinExistence type="predicted"/>
<keyword evidence="3" id="KW-1185">Reference proteome</keyword>
<gene>
    <name evidence="2" type="ORF">C6P45_004397</name>
</gene>
<name>A0A9P7BBS5_MAUEX</name>
<dbReference type="Proteomes" id="UP000750334">
    <property type="component" value="Unassembled WGS sequence"/>
</dbReference>
<comment type="caution">
    <text evidence="2">The sequence shown here is derived from an EMBL/GenBank/DDBJ whole genome shotgun (WGS) entry which is preliminary data.</text>
</comment>
<dbReference type="EMBL" id="PUHR01000059">
    <property type="protein sequence ID" value="KAG0668729.1"/>
    <property type="molecule type" value="Genomic_DNA"/>
</dbReference>
<organism evidence="2 3">
    <name type="scientific">Maudiozyma exigua</name>
    <name type="common">Yeast</name>
    <name type="synonym">Kazachstania exigua</name>
    <dbReference type="NCBI Taxonomy" id="34358"/>
    <lineage>
        <taxon>Eukaryota</taxon>
        <taxon>Fungi</taxon>
        <taxon>Dikarya</taxon>
        <taxon>Ascomycota</taxon>
        <taxon>Saccharomycotina</taxon>
        <taxon>Saccharomycetes</taxon>
        <taxon>Saccharomycetales</taxon>
        <taxon>Saccharomycetaceae</taxon>
        <taxon>Maudiozyma</taxon>
    </lineage>
</organism>
<dbReference type="OrthoDB" id="4088353at2759"/>
<evidence type="ECO:0000313" key="3">
    <source>
        <dbReference type="Proteomes" id="UP000750334"/>
    </source>
</evidence>
<feature type="region of interest" description="Disordered" evidence="1">
    <location>
        <begin position="104"/>
        <end position="126"/>
    </location>
</feature>
<dbReference type="AlphaFoldDB" id="A0A9P7BBS5"/>
<protein>
    <submittedName>
        <fullName evidence="2">Uncharacterized protein</fullName>
    </submittedName>
</protein>